<dbReference type="AlphaFoldDB" id="A0A6A6T985"/>
<keyword evidence="5" id="KW-0539">Nucleus</keyword>
<evidence type="ECO:0000259" key="7">
    <source>
        <dbReference type="PROSITE" id="PS50048"/>
    </source>
</evidence>
<dbReference type="GO" id="GO:0005634">
    <property type="term" value="C:nucleus"/>
    <property type="evidence" value="ECO:0007669"/>
    <property type="project" value="UniProtKB-SubCell"/>
</dbReference>
<dbReference type="Pfam" id="PF00172">
    <property type="entry name" value="Zn_clus"/>
    <property type="match status" value="1"/>
</dbReference>
<dbReference type="EMBL" id="MU004335">
    <property type="protein sequence ID" value="KAF2656545.1"/>
    <property type="molecule type" value="Genomic_DNA"/>
</dbReference>
<dbReference type="GO" id="GO:0006351">
    <property type="term" value="P:DNA-templated transcription"/>
    <property type="evidence" value="ECO:0007669"/>
    <property type="project" value="InterPro"/>
</dbReference>
<dbReference type="CDD" id="cd00067">
    <property type="entry name" value="GAL4"/>
    <property type="match status" value="1"/>
</dbReference>
<proteinExistence type="predicted"/>
<dbReference type="OrthoDB" id="4456959at2759"/>
<evidence type="ECO:0000256" key="4">
    <source>
        <dbReference type="ARBA" id="ARBA00023163"/>
    </source>
</evidence>
<dbReference type="CDD" id="cd12148">
    <property type="entry name" value="fungal_TF_MHR"/>
    <property type="match status" value="1"/>
</dbReference>
<keyword evidence="3" id="KW-0805">Transcription regulation</keyword>
<dbReference type="GO" id="GO:0000981">
    <property type="term" value="F:DNA-binding transcription factor activity, RNA polymerase II-specific"/>
    <property type="evidence" value="ECO:0007669"/>
    <property type="project" value="InterPro"/>
</dbReference>
<keyword evidence="4" id="KW-0804">Transcription</keyword>
<feature type="domain" description="Zn(2)-C6 fungal-type" evidence="7">
    <location>
        <begin position="26"/>
        <end position="56"/>
    </location>
</feature>
<accession>A0A6A6T985</accession>
<evidence type="ECO:0000256" key="1">
    <source>
        <dbReference type="ARBA" id="ARBA00004123"/>
    </source>
</evidence>
<comment type="subcellular location">
    <subcellularLocation>
        <location evidence="1">Nucleus</location>
    </subcellularLocation>
</comment>
<dbReference type="GO" id="GO:0003677">
    <property type="term" value="F:DNA binding"/>
    <property type="evidence" value="ECO:0007669"/>
    <property type="project" value="InterPro"/>
</dbReference>
<dbReference type="InterPro" id="IPR001138">
    <property type="entry name" value="Zn2Cys6_DnaBD"/>
</dbReference>
<dbReference type="GO" id="GO:0008270">
    <property type="term" value="F:zinc ion binding"/>
    <property type="evidence" value="ECO:0007669"/>
    <property type="project" value="InterPro"/>
</dbReference>
<evidence type="ECO:0000313" key="8">
    <source>
        <dbReference type="EMBL" id="KAF2656545.1"/>
    </source>
</evidence>
<dbReference type="PANTHER" id="PTHR47338:SF23">
    <property type="entry name" value="ZN(II)2CYS6 TRANSCRIPTION FACTOR (EUROFUNG)"/>
    <property type="match status" value="1"/>
</dbReference>
<evidence type="ECO:0000256" key="5">
    <source>
        <dbReference type="ARBA" id="ARBA00023242"/>
    </source>
</evidence>
<dbReference type="SMART" id="SM00066">
    <property type="entry name" value="GAL4"/>
    <property type="match status" value="1"/>
</dbReference>
<dbReference type="SUPFAM" id="SSF57701">
    <property type="entry name" value="Zn2/Cys6 DNA-binding domain"/>
    <property type="match status" value="1"/>
</dbReference>
<sequence>MTSTWNNLSVGAHDNGPQSIGDELPACGSCRKRKLRCSRENPTCSHCERLGISCVYEPKQKPGLKAGAVEALARRVAFLESILLDDIGNVHTQFDTGKASPGSAGQQSPSFEPNLSAIPEVCAVSAPSREAIDIDGSRPIQNKEHERDQFRSRKRRLDQTSFAQSLVEMDFVDIADYLPSQPLLVKLVDYFCISFHHWIPYLHKQRLRDQVESSVAHDAPNNLILHALVAATLRHLDKEVTFLDDDQVQHQTKISRFIVETFALKDVSLESLRALVIIVFDYLNYGQTRKAWPLIGSLTRTVDYLQLTIEPAASQTGALMNPWKLVPPTNDWTQIEERRRLFWVIFQLDRFCSVSTGWNTSLTSEDVHRRLPADGGYFTREEPVTTPYFGIWNKSSARIGKSLAYVPPQYNEEDPVLAEIVPGTSPTGSTNAPIDSSKLGAFAYCLEATESLSQVTTFFLQQRINWQDKEHAVNWLTRFKELDLRLVHWKLFLPPRWKDSNISPNTEFIDMDPNLTLAHITHNTSMILLHHPIAYPPKGWKNYVALPKECSAQTCELAAVETTNIVDKFLTHRVVFVNAQFTFCAFVTAKALLYLSQASKTTLRPEYQVLIRSLWEMSARWMHAGHTDGNITDQAGLYVRHLERLQSQCRQDQRFRFNLYDHTCEESDRAITNGGLTSSQTLPATPTYTAGTSTFNGRQVGNRGFYKQGQMSPKDSRRLSSNSASTSPSLANIMYGTNRASVDGPQHSPNGVTTFHIPRPPPGLVSENQPIYPMVDSPAVGLLNVNGQHTIEDQSLLNLSDTFMDSQFLGLDRVITFEDANFVIPGDAFKWQ</sequence>
<reference evidence="8" key="1">
    <citation type="journal article" date="2020" name="Stud. Mycol.">
        <title>101 Dothideomycetes genomes: a test case for predicting lifestyles and emergence of pathogens.</title>
        <authorList>
            <person name="Haridas S."/>
            <person name="Albert R."/>
            <person name="Binder M."/>
            <person name="Bloem J."/>
            <person name="Labutti K."/>
            <person name="Salamov A."/>
            <person name="Andreopoulos B."/>
            <person name="Baker S."/>
            <person name="Barry K."/>
            <person name="Bills G."/>
            <person name="Bluhm B."/>
            <person name="Cannon C."/>
            <person name="Castanera R."/>
            <person name="Culley D."/>
            <person name="Daum C."/>
            <person name="Ezra D."/>
            <person name="Gonzalez J."/>
            <person name="Henrissat B."/>
            <person name="Kuo A."/>
            <person name="Liang C."/>
            <person name="Lipzen A."/>
            <person name="Lutzoni F."/>
            <person name="Magnuson J."/>
            <person name="Mondo S."/>
            <person name="Nolan M."/>
            <person name="Ohm R."/>
            <person name="Pangilinan J."/>
            <person name="Park H.-J."/>
            <person name="Ramirez L."/>
            <person name="Alfaro M."/>
            <person name="Sun H."/>
            <person name="Tritt A."/>
            <person name="Yoshinaga Y."/>
            <person name="Zwiers L.-H."/>
            <person name="Turgeon B."/>
            <person name="Goodwin S."/>
            <person name="Spatafora J."/>
            <person name="Crous P."/>
            <person name="Grigoriev I."/>
        </authorList>
    </citation>
    <scope>NUCLEOTIDE SEQUENCE</scope>
    <source>
        <strain evidence="8">CBS 122681</strain>
    </source>
</reference>
<feature type="region of interest" description="Disordered" evidence="6">
    <location>
        <begin position="671"/>
        <end position="728"/>
    </location>
</feature>
<feature type="compositionally biased region" description="Polar residues" evidence="6">
    <location>
        <begin position="674"/>
        <end position="699"/>
    </location>
</feature>
<evidence type="ECO:0000313" key="9">
    <source>
        <dbReference type="Proteomes" id="UP000799324"/>
    </source>
</evidence>
<evidence type="ECO:0000256" key="3">
    <source>
        <dbReference type="ARBA" id="ARBA00023015"/>
    </source>
</evidence>
<dbReference type="InterPro" id="IPR050815">
    <property type="entry name" value="TF_fung"/>
</dbReference>
<gene>
    <name evidence="8" type="ORF">K491DRAFT_376013</name>
</gene>
<protein>
    <recommendedName>
        <fullName evidence="7">Zn(2)-C6 fungal-type domain-containing protein</fullName>
    </recommendedName>
</protein>
<feature type="compositionally biased region" description="Low complexity" evidence="6">
    <location>
        <begin position="719"/>
        <end position="728"/>
    </location>
</feature>
<organism evidence="8 9">
    <name type="scientific">Lophiostoma macrostomum CBS 122681</name>
    <dbReference type="NCBI Taxonomy" id="1314788"/>
    <lineage>
        <taxon>Eukaryota</taxon>
        <taxon>Fungi</taxon>
        <taxon>Dikarya</taxon>
        <taxon>Ascomycota</taxon>
        <taxon>Pezizomycotina</taxon>
        <taxon>Dothideomycetes</taxon>
        <taxon>Pleosporomycetidae</taxon>
        <taxon>Pleosporales</taxon>
        <taxon>Lophiostomataceae</taxon>
        <taxon>Lophiostoma</taxon>
    </lineage>
</organism>
<dbReference type="Gene3D" id="4.10.240.10">
    <property type="entry name" value="Zn(2)-C6 fungal-type DNA-binding domain"/>
    <property type="match status" value="1"/>
</dbReference>
<dbReference type="PROSITE" id="PS50048">
    <property type="entry name" value="ZN2_CY6_FUNGAL_2"/>
    <property type="match status" value="1"/>
</dbReference>
<dbReference type="PROSITE" id="PS00463">
    <property type="entry name" value="ZN2_CY6_FUNGAL_1"/>
    <property type="match status" value="1"/>
</dbReference>
<evidence type="ECO:0000256" key="2">
    <source>
        <dbReference type="ARBA" id="ARBA00022723"/>
    </source>
</evidence>
<keyword evidence="9" id="KW-1185">Reference proteome</keyword>
<evidence type="ECO:0000256" key="6">
    <source>
        <dbReference type="SAM" id="MobiDB-lite"/>
    </source>
</evidence>
<name>A0A6A6T985_9PLEO</name>
<dbReference type="InterPro" id="IPR007219">
    <property type="entry name" value="XnlR_reg_dom"/>
</dbReference>
<dbReference type="PANTHER" id="PTHR47338">
    <property type="entry name" value="ZN(II)2CYS6 TRANSCRIPTION FACTOR (EUROFUNG)-RELATED"/>
    <property type="match status" value="1"/>
</dbReference>
<dbReference type="InterPro" id="IPR036864">
    <property type="entry name" value="Zn2-C6_fun-type_DNA-bd_sf"/>
</dbReference>
<keyword evidence="2" id="KW-0479">Metal-binding</keyword>
<dbReference type="SMART" id="SM00906">
    <property type="entry name" value="Fungal_trans"/>
    <property type="match status" value="1"/>
</dbReference>
<dbReference type="Pfam" id="PF04082">
    <property type="entry name" value="Fungal_trans"/>
    <property type="match status" value="1"/>
</dbReference>
<dbReference type="Proteomes" id="UP000799324">
    <property type="component" value="Unassembled WGS sequence"/>
</dbReference>